<keyword evidence="4 7" id="KW-0963">Cytoplasm</keyword>
<dbReference type="Pfam" id="PF13945">
    <property type="entry name" value="NST1"/>
    <property type="match status" value="1"/>
</dbReference>
<comment type="similarity">
    <text evidence="2 7">Belongs to the NST1 family.</text>
</comment>
<feature type="region of interest" description="Disordered" evidence="8">
    <location>
        <begin position="352"/>
        <end position="492"/>
    </location>
</feature>
<feature type="compositionally biased region" description="Low complexity" evidence="8">
    <location>
        <begin position="75"/>
        <end position="84"/>
    </location>
</feature>
<sequence length="894" mass="101352">MLDKLLNAMVRSDEEDEEEDIQFIAGESASFEYSNHPANNNPVTPAANPVDSQITKKKRKKKKKKSSSETKSQEPSHSSQQSQHTPRVQHQHIHDQHDPKDKKSNDDKIWDTSTAEERQRINQFWLSLTEDERRELVKIDKDTVMEKMREQKRTNCNCTVCGRKRMAIEELESLYEAYNDTKSGDPDDDESRRVDHFNFGNNLTIKGGILTVAEDLLKNDGKKFIDMMESLAEKRMRREEEIEALAADYIWEGTEEDYDEDPLTSDEVEYDDDDDDDDDDDEDDLDDDDELDDDEDEEDNDDEEYDETVDNEESRWAESKRLLQMFAAKMFEQRVMAAYRERVANERQRKFLEELEEETRLKEEREAKKQRDKEKKKNKKRQQKLAKEEEKARREAEKAEAEAQLKAKQAEKQEEARRRKHEQKLKKEAERKQLEVEKRLKADEEKQKEAERKLEKQRRIQQEREAKETAKRLAEETAERKRQEQEQKAAKEAELIKKEAELAHQEAAKIKQQHQKQLLQQLQQHAQQIGAVNIVKGSESKPLTPIARKADPVLLASLQQSSLAKQQQQFQQQQQPIGETLHHSPTISTPPSIAPIRRPTSGNDHEFKPELLRLKKPEVSPKQMGSSALLADDEDDDDLLPGNILAPRSMSLSSPPTPIPHSRNGSIFSVDPFDGSSTGAVAVGNGWNPLMGSIRRGSMWSSSNNSAIRPSLLNDSIGDGANGSAKNSGGSNLNSLSGIGGGSTPNLSVDLLQQTTFKVYQHHAMRSADGFVPAHMLYRATIATLQAPSVSSAGPVSATAAATAAASETLNMQDFYHILGNSSAVMEGGLVIQLVRDNFGLVTQVKYVEAQQQPQTEQPMQYQQVHQQQQRYMYGGSSVIPNAAPATTVLPMGY</sequence>
<comment type="function">
    <text evidence="7">May act as a negative regulator of salt tolerance.</text>
</comment>
<feature type="compositionally biased region" description="Basic and acidic residues" evidence="8">
    <location>
        <begin position="352"/>
        <end position="375"/>
    </location>
</feature>
<accession>A0A9P5KRX7</accession>
<feature type="compositionally biased region" description="Acidic residues" evidence="8">
    <location>
        <begin position="253"/>
        <end position="311"/>
    </location>
</feature>
<evidence type="ECO:0000313" key="10">
    <source>
        <dbReference type="Proteomes" id="UP000750522"/>
    </source>
</evidence>
<proteinExistence type="inferred from homology"/>
<dbReference type="InterPro" id="IPR052853">
    <property type="entry name" value="Actin_dynamics_regulator"/>
</dbReference>
<dbReference type="PANTHER" id="PTHR47574">
    <property type="entry name" value="CANCER-RELATED REGULATOR OF ACTIN DYNAMICS"/>
    <property type="match status" value="1"/>
</dbReference>
<dbReference type="EMBL" id="QQZK01000222">
    <property type="protein sequence ID" value="KAF5093913.1"/>
    <property type="molecule type" value="Genomic_DNA"/>
</dbReference>
<dbReference type="GO" id="GO:2000813">
    <property type="term" value="P:negative regulation of barbed-end actin filament capping"/>
    <property type="evidence" value="ECO:0007669"/>
    <property type="project" value="TreeGrafter"/>
</dbReference>
<feature type="region of interest" description="Disordered" evidence="8">
    <location>
        <begin position="617"/>
        <end position="636"/>
    </location>
</feature>
<dbReference type="PANTHER" id="PTHR47574:SF3">
    <property type="entry name" value="CAPPING PROTEIN-INHIBITING REGULATOR OF ACTIN DYNAMICS"/>
    <property type="match status" value="1"/>
</dbReference>
<evidence type="ECO:0000256" key="8">
    <source>
        <dbReference type="SAM" id="MobiDB-lite"/>
    </source>
</evidence>
<gene>
    <name evidence="9" type="ORF">DV451_005125</name>
</gene>
<reference evidence="9" key="1">
    <citation type="journal article" date="2020" name="Front. Microbiol.">
        <title>Phenotypic and Genetic Characterization of the Cheese Ripening Yeast Geotrichum candidum.</title>
        <authorList>
            <person name="Perkins V."/>
            <person name="Vignola S."/>
            <person name="Lessard M.H."/>
            <person name="Plante P.L."/>
            <person name="Corbeil J."/>
            <person name="Dugat-Bony E."/>
            <person name="Frenette M."/>
            <person name="Labrie S."/>
        </authorList>
    </citation>
    <scope>NUCLEOTIDE SEQUENCE</scope>
    <source>
        <strain evidence="9">LMA-70</strain>
    </source>
</reference>
<feature type="compositionally biased region" description="Low complexity" evidence="8">
    <location>
        <begin position="584"/>
        <end position="601"/>
    </location>
</feature>
<dbReference type="AlphaFoldDB" id="A0A9P5KRX7"/>
<name>A0A9P5KRX7_GEOCN</name>
<dbReference type="Proteomes" id="UP000750522">
    <property type="component" value="Unassembled WGS sequence"/>
</dbReference>
<comment type="subcellular location">
    <subcellularLocation>
        <location evidence="1 7">Cytoplasm</location>
    </subcellularLocation>
</comment>
<evidence type="ECO:0000256" key="7">
    <source>
        <dbReference type="RuleBase" id="RU049441"/>
    </source>
</evidence>
<dbReference type="CDD" id="cd06503">
    <property type="entry name" value="ATP-synt_Fo_b"/>
    <property type="match status" value="1"/>
</dbReference>
<feature type="compositionally biased region" description="Basic residues" evidence="8">
    <location>
        <begin position="55"/>
        <end position="65"/>
    </location>
</feature>
<feature type="compositionally biased region" description="Basic and acidic residues" evidence="8">
    <location>
        <begin position="425"/>
        <end position="492"/>
    </location>
</feature>
<comment type="caution">
    <text evidence="9">The sequence shown here is derived from an EMBL/GenBank/DDBJ whole genome shotgun (WGS) entry which is preliminary data.</text>
</comment>
<evidence type="ECO:0000256" key="3">
    <source>
        <dbReference type="ARBA" id="ARBA00020733"/>
    </source>
</evidence>
<evidence type="ECO:0000256" key="2">
    <source>
        <dbReference type="ARBA" id="ARBA00007112"/>
    </source>
</evidence>
<dbReference type="GO" id="GO:0030277">
    <property type="term" value="P:maintenance of gastrointestinal epithelium"/>
    <property type="evidence" value="ECO:0007669"/>
    <property type="project" value="TreeGrafter"/>
</dbReference>
<dbReference type="InterPro" id="IPR025279">
    <property type="entry name" value="NST1"/>
</dbReference>
<feature type="compositionally biased region" description="Low complexity" evidence="8">
    <location>
        <begin position="37"/>
        <end position="53"/>
    </location>
</feature>
<protein>
    <recommendedName>
        <fullName evidence="3 7">Stress response protein NST1</fullName>
    </recommendedName>
</protein>
<feature type="compositionally biased region" description="Basic and acidic residues" evidence="8">
    <location>
        <begin position="385"/>
        <end position="417"/>
    </location>
</feature>
<feature type="region of interest" description="Disordered" evidence="8">
    <location>
        <begin position="251"/>
        <end position="316"/>
    </location>
</feature>
<keyword evidence="5 7" id="KW-0346">Stress response</keyword>
<reference evidence="9" key="2">
    <citation type="submission" date="2020-01" db="EMBL/GenBank/DDBJ databases">
        <authorList>
            <person name="Perkins V."/>
            <person name="Lessard M.-H."/>
            <person name="Dugat-Bony E."/>
            <person name="Frenette M."/>
            <person name="Labrie S."/>
        </authorList>
    </citation>
    <scope>NUCLEOTIDE SEQUENCE</scope>
    <source>
        <strain evidence="9">LMA-70</strain>
    </source>
</reference>
<feature type="region of interest" description="Disordered" evidence="8">
    <location>
        <begin position="565"/>
        <end position="605"/>
    </location>
</feature>
<keyword evidence="6 7" id="KW-0175">Coiled coil</keyword>
<evidence type="ECO:0000256" key="4">
    <source>
        <dbReference type="ARBA" id="ARBA00022490"/>
    </source>
</evidence>
<evidence type="ECO:0000256" key="5">
    <source>
        <dbReference type="ARBA" id="ARBA00023016"/>
    </source>
</evidence>
<evidence type="ECO:0000313" key="9">
    <source>
        <dbReference type="EMBL" id="KAF5093913.1"/>
    </source>
</evidence>
<dbReference type="GO" id="GO:0005737">
    <property type="term" value="C:cytoplasm"/>
    <property type="evidence" value="ECO:0007669"/>
    <property type="project" value="UniProtKB-SubCell"/>
</dbReference>
<organism evidence="9 10">
    <name type="scientific">Geotrichum candidum</name>
    <name type="common">Oospora lactis</name>
    <name type="synonym">Dipodascus geotrichum</name>
    <dbReference type="NCBI Taxonomy" id="1173061"/>
    <lineage>
        <taxon>Eukaryota</taxon>
        <taxon>Fungi</taxon>
        <taxon>Dikarya</taxon>
        <taxon>Ascomycota</taxon>
        <taxon>Saccharomycotina</taxon>
        <taxon>Dipodascomycetes</taxon>
        <taxon>Dipodascales</taxon>
        <taxon>Dipodascaceae</taxon>
        <taxon>Geotrichum</taxon>
    </lineage>
</organism>
<evidence type="ECO:0000256" key="1">
    <source>
        <dbReference type="ARBA" id="ARBA00004496"/>
    </source>
</evidence>
<feature type="region of interest" description="Disordered" evidence="8">
    <location>
        <begin position="1"/>
        <end position="108"/>
    </location>
</feature>
<evidence type="ECO:0000256" key="6">
    <source>
        <dbReference type="ARBA" id="ARBA00023054"/>
    </source>
</evidence>
<feature type="compositionally biased region" description="Low complexity" evidence="8">
    <location>
        <begin position="565"/>
        <end position="575"/>
    </location>
</feature>
<feature type="compositionally biased region" description="Basic and acidic residues" evidence="8">
    <location>
        <begin position="92"/>
        <end position="108"/>
    </location>
</feature>